<dbReference type="RefSeq" id="WP_344893332.1">
    <property type="nucleotide sequence ID" value="NZ_BAAAZP010000204.1"/>
</dbReference>
<protein>
    <recommendedName>
        <fullName evidence="3">Secreted protein</fullName>
    </recommendedName>
</protein>
<proteinExistence type="predicted"/>
<reference evidence="2" key="1">
    <citation type="journal article" date="2019" name="Int. J. Syst. Evol. Microbiol.">
        <title>The Global Catalogue of Microorganisms (GCM) 10K type strain sequencing project: providing services to taxonomists for standard genome sequencing and annotation.</title>
        <authorList>
            <consortium name="The Broad Institute Genomics Platform"/>
            <consortium name="The Broad Institute Genome Sequencing Center for Infectious Disease"/>
            <person name="Wu L."/>
            <person name="Ma J."/>
        </authorList>
    </citation>
    <scope>NUCLEOTIDE SEQUENCE [LARGE SCALE GENOMIC DNA]</scope>
    <source>
        <strain evidence="2">JCM 16904</strain>
    </source>
</reference>
<evidence type="ECO:0000313" key="2">
    <source>
        <dbReference type="Proteomes" id="UP001500902"/>
    </source>
</evidence>
<keyword evidence="2" id="KW-1185">Reference proteome</keyword>
<dbReference type="Pfam" id="PF18143">
    <property type="entry name" value="HAD_SAK_2"/>
    <property type="match status" value="1"/>
</dbReference>
<organism evidence="1 2">
    <name type="scientific">Nonomuraea antimicrobica</name>
    <dbReference type="NCBI Taxonomy" id="561173"/>
    <lineage>
        <taxon>Bacteria</taxon>
        <taxon>Bacillati</taxon>
        <taxon>Actinomycetota</taxon>
        <taxon>Actinomycetes</taxon>
        <taxon>Streptosporangiales</taxon>
        <taxon>Streptosporangiaceae</taxon>
        <taxon>Nonomuraea</taxon>
    </lineage>
</organism>
<comment type="caution">
    <text evidence="1">The sequence shown here is derived from an EMBL/GenBank/DDBJ whole genome shotgun (WGS) entry which is preliminary data.</text>
</comment>
<evidence type="ECO:0008006" key="3">
    <source>
        <dbReference type="Google" id="ProtNLM"/>
    </source>
</evidence>
<evidence type="ECO:0000313" key="1">
    <source>
        <dbReference type="EMBL" id="GAA3709781.1"/>
    </source>
</evidence>
<sequence length="173" mass="19359">MADDLRPLILLDVDGVLNPYHRQGPTWLSVKAVCDGVAFPVVLNPEHGPMLLQLSHETGAELAWATTWVEHANREIGPRIGLPELPVIPVNSGSSAPRVHPKTPPVAAYVNRRPFVWFDDDLERADRQYLKSHDNVDAFRIIDVGPRRGLRDLHVEQAAEWLTSLDGKERSRG</sequence>
<gene>
    <name evidence="1" type="ORF">GCM10022224_089120</name>
</gene>
<dbReference type="Proteomes" id="UP001500902">
    <property type="component" value="Unassembled WGS sequence"/>
</dbReference>
<accession>A0ABP7DUN2</accession>
<name>A0ABP7DUN2_9ACTN</name>
<dbReference type="EMBL" id="BAAAZP010000204">
    <property type="protein sequence ID" value="GAA3709781.1"/>
    <property type="molecule type" value="Genomic_DNA"/>
</dbReference>